<comment type="caution">
    <text evidence="2">The sequence shown here is derived from an EMBL/GenBank/DDBJ whole genome shotgun (WGS) entry which is preliminary data.</text>
</comment>
<dbReference type="EMBL" id="BAABJQ010000004">
    <property type="protein sequence ID" value="GAA5182412.1"/>
    <property type="molecule type" value="Genomic_DNA"/>
</dbReference>
<protein>
    <submittedName>
        <fullName evidence="2">DUF2550 domain-containing protein</fullName>
    </submittedName>
</protein>
<dbReference type="Pfam" id="PF10739">
    <property type="entry name" value="DUF2550"/>
    <property type="match status" value="1"/>
</dbReference>
<dbReference type="Proteomes" id="UP001501570">
    <property type="component" value="Unassembled WGS sequence"/>
</dbReference>
<organism evidence="2 3">
    <name type="scientific">Rugosimonospora acidiphila</name>
    <dbReference type="NCBI Taxonomy" id="556531"/>
    <lineage>
        <taxon>Bacteria</taxon>
        <taxon>Bacillati</taxon>
        <taxon>Actinomycetota</taxon>
        <taxon>Actinomycetes</taxon>
        <taxon>Micromonosporales</taxon>
        <taxon>Micromonosporaceae</taxon>
        <taxon>Rugosimonospora</taxon>
    </lineage>
</organism>
<dbReference type="InterPro" id="IPR019675">
    <property type="entry name" value="DUF2550"/>
</dbReference>
<proteinExistence type="predicted"/>
<evidence type="ECO:0000313" key="2">
    <source>
        <dbReference type="EMBL" id="GAA5182412.1"/>
    </source>
</evidence>
<accession>A0ABP9RNH8</accession>
<keyword evidence="3" id="KW-1185">Reference proteome</keyword>
<feature type="transmembrane region" description="Helical" evidence="1">
    <location>
        <begin position="6"/>
        <end position="23"/>
    </location>
</feature>
<gene>
    <name evidence="2" type="ORF">GCM10023322_19350</name>
</gene>
<reference evidence="3" key="1">
    <citation type="journal article" date="2019" name="Int. J. Syst. Evol. Microbiol.">
        <title>The Global Catalogue of Microorganisms (GCM) 10K type strain sequencing project: providing services to taxonomists for standard genome sequencing and annotation.</title>
        <authorList>
            <consortium name="The Broad Institute Genomics Platform"/>
            <consortium name="The Broad Institute Genome Sequencing Center for Infectious Disease"/>
            <person name="Wu L."/>
            <person name="Ma J."/>
        </authorList>
    </citation>
    <scope>NUCLEOTIDE SEQUENCE [LARGE SCALE GENOMIC DNA]</scope>
    <source>
        <strain evidence="3">JCM 18304</strain>
    </source>
</reference>
<sequence>MRIIEWIGIGVLILLCALGVLFVRREVISRGRGSIELSFRLSTWIAGRGWSPGIARFVGDELRWYRVFSFALRPRRVLSRRSLAVESRRVPDSPELLVLPDNWVIVRCTSNHAPVEIAMAEATLTGFLSWIEAAPPGGAAIRMAAR</sequence>
<dbReference type="RefSeq" id="WP_345628061.1">
    <property type="nucleotide sequence ID" value="NZ_BAABJQ010000004.1"/>
</dbReference>
<keyword evidence="1" id="KW-0812">Transmembrane</keyword>
<evidence type="ECO:0000256" key="1">
    <source>
        <dbReference type="SAM" id="Phobius"/>
    </source>
</evidence>
<keyword evidence="1" id="KW-0472">Membrane</keyword>
<keyword evidence="1" id="KW-1133">Transmembrane helix</keyword>
<evidence type="ECO:0000313" key="3">
    <source>
        <dbReference type="Proteomes" id="UP001501570"/>
    </source>
</evidence>
<name>A0ABP9RNH8_9ACTN</name>